<evidence type="ECO:0000313" key="3">
    <source>
        <dbReference type="EMBL" id="KAA5404980.1"/>
    </source>
</evidence>
<dbReference type="RefSeq" id="WP_038608905.1">
    <property type="nucleotide sequence ID" value="NZ_BAABYF010000001.1"/>
</dbReference>
<feature type="transmembrane region" description="Helical" evidence="1">
    <location>
        <begin position="268"/>
        <end position="285"/>
    </location>
</feature>
<evidence type="ECO:0000256" key="1">
    <source>
        <dbReference type="SAM" id="Phobius"/>
    </source>
</evidence>
<feature type="transmembrane region" description="Helical" evidence="1">
    <location>
        <begin position="76"/>
        <end position="95"/>
    </location>
</feature>
<dbReference type="EMBL" id="VVZA01000008">
    <property type="protein sequence ID" value="KAA5404980.1"/>
    <property type="molecule type" value="Genomic_DNA"/>
</dbReference>
<reference evidence="4 5" key="1">
    <citation type="journal article" date="2019" name="Nat. Med.">
        <title>A library of human gut bacterial isolates paired with longitudinal multiomics data enables mechanistic microbiome research.</title>
        <authorList>
            <person name="Poyet M."/>
            <person name="Groussin M."/>
            <person name="Gibbons S.M."/>
            <person name="Avila-Pacheco J."/>
            <person name="Jiang X."/>
            <person name="Kearney S.M."/>
            <person name="Perrotta A.R."/>
            <person name="Berdy B."/>
            <person name="Zhao S."/>
            <person name="Lieberman T.D."/>
            <person name="Swanson P.K."/>
            <person name="Smith M."/>
            <person name="Roesemann S."/>
            <person name="Alexander J.E."/>
            <person name="Rich S.A."/>
            <person name="Livny J."/>
            <person name="Vlamakis H."/>
            <person name="Clish C."/>
            <person name="Bullock K."/>
            <person name="Deik A."/>
            <person name="Scott J."/>
            <person name="Pierce K.A."/>
            <person name="Xavier R.J."/>
            <person name="Alm E.J."/>
        </authorList>
    </citation>
    <scope>NUCLEOTIDE SEQUENCE [LARGE SCALE GENOMIC DNA]</scope>
    <source>
        <strain evidence="2 5">BIOML-A1</strain>
        <strain evidence="3 4">BIOML-A4</strain>
    </source>
</reference>
<dbReference type="EMBL" id="VVYY01000001">
    <property type="protein sequence ID" value="KAA5400794.1"/>
    <property type="molecule type" value="Genomic_DNA"/>
</dbReference>
<name>A0A4R4I5Q9_9BACT</name>
<evidence type="ECO:0000313" key="4">
    <source>
        <dbReference type="Proteomes" id="UP000441162"/>
    </source>
</evidence>
<feature type="transmembrane region" description="Helical" evidence="1">
    <location>
        <begin position="107"/>
        <end position="134"/>
    </location>
</feature>
<accession>A0A4R4I5Q9</accession>
<feature type="transmembrane region" description="Helical" evidence="1">
    <location>
        <begin position="297"/>
        <end position="314"/>
    </location>
</feature>
<gene>
    <name evidence="3" type="ORF">F2Y51_10875</name>
    <name evidence="2" type="ORF">F2Y58_01070</name>
</gene>
<feature type="transmembrane region" description="Helical" evidence="1">
    <location>
        <begin position="216"/>
        <end position="237"/>
    </location>
</feature>
<dbReference type="Proteomes" id="UP000481616">
    <property type="component" value="Unassembled WGS sequence"/>
</dbReference>
<keyword evidence="1" id="KW-0812">Transmembrane</keyword>
<comment type="caution">
    <text evidence="3">The sequence shown here is derived from an EMBL/GenBank/DDBJ whole genome shotgun (WGS) entry which is preliminary data.</text>
</comment>
<sequence length="343" mass="39826">MAGYFTFFLLIFLVNYSNVSNANKLNISFFLITLFVGLRYGIGFDYFSYYQIIQDNNLETEPIPRMLIDVAHNTHFSVFFFITSLWTAGFFLAGLKKMNCYPESTLFYICFPPLLCASFGLVRQAMAYSVIFYLMCHPDFKMKKKILFIVLAFLCHYSSVIAVILLLPLKRMGRKMLWTLFIVGLLGGEFAVKRLALLDIGNPLFVVFKKYVNENMGGGSFLRFLIYALAIVTLVNYEKLCRKQLHIFAVYTCIGASLYASFSVNPHMAERFCTFFFSAILILIPHLRKCMRMPKPIFVFMLLFIFGFYIYTAHMSSSKEGQWAKYKKSLYYPYQTIFEQSDL</sequence>
<feature type="transmembrane region" description="Helical" evidence="1">
    <location>
        <begin position="146"/>
        <end position="169"/>
    </location>
</feature>
<keyword evidence="1" id="KW-1133">Transmembrane helix</keyword>
<evidence type="ECO:0000313" key="2">
    <source>
        <dbReference type="EMBL" id="KAA5400794.1"/>
    </source>
</evidence>
<dbReference type="Proteomes" id="UP000441162">
    <property type="component" value="Unassembled WGS sequence"/>
</dbReference>
<evidence type="ECO:0000313" key="5">
    <source>
        <dbReference type="Proteomes" id="UP000481616"/>
    </source>
</evidence>
<dbReference type="Pfam" id="PF14897">
    <property type="entry name" value="EpsG"/>
    <property type="match status" value="1"/>
</dbReference>
<organism evidence="3 4">
    <name type="scientific">Phocaeicola dorei</name>
    <dbReference type="NCBI Taxonomy" id="357276"/>
    <lineage>
        <taxon>Bacteria</taxon>
        <taxon>Pseudomonadati</taxon>
        <taxon>Bacteroidota</taxon>
        <taxon>Bacteroidia</taxon>
        <taxon>Bacteroidales</taxon>
        <taxon>Bacteroidaceae</taxon>
        <taxon>Phocaeicola</taxon>
    </lineage>
</organism>
<feature type="transmembrane region" description="Helical" evidence="1">
    <location>
        <begin position="244"/>
        <end position="262"/>
    </location>
</feature>
<dbReference type="KEGG" id="bdo:EL88_04405"/>
<feature type="transmembrane region" description="Helical" evidence="1">
    <location>
        <begin position="176"/>
        <end position="196"/>
    </location>
</feature>
<proteinExistence type="predicted"/>
<protein>
    <submittedName>
        <fullName evidence="3">EpsG family protein</fullName>
    </submittedName>
</protein>
<keyword evidence="1" id="KW-0472">Membrane</keyword>
<dbReference type="AlphaFoldDB" id="A0A4R4I5Q9"/>
<dbReference type="InterPro" id="IPR049458">
    <property type="entry name" value="EpsG-like"/>
</dbReference>